<gene>
    <name evidence="4" type="ORF">RM531_11200</name>
</gene>
<sequence>MKAPRHAYPYEAPPGSAAVAGVLPLACAVITHDEADNIGRCLASVAGLVCEIVVVDSGSTDATCEIAREYGARVIHRDWAGFAAQKQFAMDQCSQPWLLSLDADEALEPAARAAIETVFAGGGEPTHAGYEINRLTWYLGDWVRHTWYPEWRLRLVRRDRAAWREYNGHDLLTVHGETGRLSGHLLHYTYRDLEHHMQQSIGYARMSGRQLAESDRRIPVSKLVFSPLGRFIRLYLLKQGWRDGWRGLLLAFSSVMSAFLKYAFALEARQARNRAKNSPGDDS</sequence>
<dbReference type="EC" id="2.4.-.-" evidence="4"/>
<accession>A0ABU3B990</accession>
<keyword evidence="2" id="KW-0812">Transmembrane</keyword>
<dbReference type="Pfam" id="PF00535">
    <property type="entry name" value="Glycos_transf_2"/>
    <property type="match status" value="1"/>
</dbReference>
<keyword evidence="2" id="KW-0472">Membrane</keyword>
<dbReference type="InterPro" id="IPR001173">
    <property type="entry name" value="Glyco_trans_2-like"/>
</dbReference>
<evidence type="ECO:0000259" key="3">
    <source>
        <dbReference type="Pfam" id="PF00535"/>
    </source>
</evidence>
<comment type="similarity">
    <text evidence="1">Belongs to the glycosyltransferase 2 family. WaaE/KdtX subfamily.</text>
</comment>
<feature type="transmembrane region" description="Helical" evidence="2">
    <location>
        <begin position="244"/>
        <end position="264"/>
    </location>
</feature>
<evidence type="ECO:0000313" key="4">
    <source>
        <dbReference type="EMBL" id="MDT0619041.1"/>
    </source>
</evidence>
<dbReference type="EMBL" id="JAVRHY010000010">
    <property type="protein sequence ID" value="MDT0619041.1"/>
    <property type="molecule type" value="Genomic_DNA"/>
</dbReference>
<dbReference type="Gene3D" id="3.90.550.10">
    <property type="entry name" value="Spore Coat Polysaccharide Biosynthesis Protein SpsA, Chain A"/>
    <property type="match status" value="1"/>
</dbReference>
<keyword evidence="5" id="KW-1185">Reference proteome</keyword>
<keyword evidence="2" id="KW-1133">Transmembrane helix</keyword>
<keyword evidence="4" id="KW-0808">Transferase</keyword>
<evidence type="ECO:0000256" key="1">
    <source>
        <dbReference type="ARBA" id="ARBA00038494"/>
    </source>
</evidence>
<keyword evidence="4" id="KW-0328">Glycosyltransferase</keyword>
<dbReference type="InterPro" id="IPR029044">
    <property type="entry name" value="Nucleotide-diphossugar_trans"/>
</dbReference>
<dbReference type="CDD" id="cd02511">
    <property type="entry name" value="Beta4Glucosyltransferase"/>
    <property type="match status" value="1"/>
</dbReference>
<comment type="caution">
    <text evidence="4">The sequence shown here is derived from an EMBL/GenBank/DDBJ whole genome shotgun (WGS) entry which is preliminary data.</text>
</comment>
<protein>
    <submittedName>
        <fullName evidence="4">Glycosyltransferase family 2 protein</fullName>
        <ecNumber evidence="4">2.4.-.-</ecNumber>
    </submittedName>
</protein>
<dbReference type="PANTHER" id="PTHR43630:SF2">
    <property type="entry name" value="GLYCOSYLTRANSFERASE"/>
    <property type="match status" value="1"/>
</dbReference>
<proteinExistence type="inferred from homology"/>
<reference evidence="4 5" key="1">
    <citation type="submission" date="2023-09" db="EMBL/GenBank/DDBJ databases">
        <authorList>
            <person name="Rey-Velasco X."/>
        </authorList>
    </citation>
    <scope>NUCLEOTIDE SEQUENCE [LARGE SCALE GENOMIC DNA]</scope>
    <source>
        <strain evidence="4 5">P385</strain>
    </source>
</reference>
<feature type="domain" description="Glycosyltransferase 2-like" evidence="3">
    <location>
        <begin position="29"/>
        <end position="110"/>
    </location>
</feature>
<name>A0ABU3B990_9GAMM</name>
<dbReference type="Proteomes" id="UP001259982">
    <property type="component" value="Unassembled WGS sequence"/>
</dbReference>
<evidence type="ECO:0000256" key="2">
    <source>
        <dbReference type="SAM" id="Phobius"/>
    </source>
</evidence>
<dbReference type="SUPFAM" id="SSF53448">
    <property type="entry name" value="Nucleotide-diphospho-sugar transferases"/>
    <property type="match status" value="1"/>
</dbReference>
<dbReference type="GO" id="GO:0016757">
    <property type="term" value="F:glycosyltransferase activity"/>
    <property type="evidence" value="ECO:0007669"/>
    <property type="project" value="UniProtKB-KW"/>
</dbReference>
<dbReference type="PANTHER" id="PTHR43630">
    <property type="entry name" value="POLY-BETA-1,6-N-ACETYL-D-GLUCOSAMINE SYNTHASE"/>
    <property type="match status" value="1"/>
</dbReference>
<evidence type="ECO:0000313" key="5">
    <source>
        <dbReference type="Proteomes" id="UP001259982"/>
    </source>
</evidence>
<organism evidence="4 5">
    <name type="scientific">Spectribacter acetivorans</name>
    <dbReference type="NCBI Taxonomy" id="3075603"/>
    <lineage>
        <taxon>Bacteria</taxon>
        <taxon>Pseudomonadati</taxon>
        <taxon>Pseudomonadota</taxon>
        <taxon>Gammaproteobacteria</taxon>
        <taxon>Salinisphaerales</taxon>
        <taxon>Salinisphaeraceae</taxon>
        <taxon>Spectribacter</taxon>
    </lineage>
</organism>
<dbReference type="RefSeq" id="WP_311659346.1">
    <property type="nucleotide sequence ID" value="NZ_JAVRHY010000010.1"/>
</dbReference>